<dbReference type="EMBL" id="JANPWB010000014">
    <property type="protein sequence ID" value="KAJ1101273.1"/>
    <property type="molecule type" value="Genomic_DNA"/>
</dbReference>
<name>A0AAV7MD11_PLEWA</name>
<dbReference type="AlphaFoldDB" id="A0AAV7MD11"/>
<dbReference type="Proteomes" id="UP001066276">
    <property type="component" value="Chromosome 10"/>
</dbReference>
<protein>
    <recommendedName>
        <fullName evidence="3">Reverse transcriptase domain-containing protein</fullName>
    </recommendedName>
</protein>
<evidence type="ECO:0000313" key="1">
    <source>
        <dbReference type="EMBL" id="KAJ1101273.1"/>
    </source>
</evidence>
<dbReference type="PANTHER" id="PTHR31635">
    <property type="entry name" value="REVERSE TRANSCRIPTASE DOMAIN-CONTAINING PROTEIN-RELATED"/>
    <property type="match status" value="1"/>
</dbReference>
<proteinExistence type="predicted"/>
<accession>A0AAV7MD11</accession>
<comment type="caution">
    <text evidence="1">The sequence shown here is derived from an EMBL/GenBank/DDBJ whole genome shotgun (WGS) entry which is preliminary data.</text>
</comment>
<organism evidence="1 2">
    <name type="scientific">Pleurodeles waltl</name>
    <name type="common">Iberian ribbed newt</name>
    <dbReference type="NCBI Taxonomy" id="8319"/>
    <lineage>
        <taxon>Eukaryota</taxon>
        <taxon>Metazoa</taxon>
        <taxon>Chordata</taxon>
        <taxon>Craniata</taxon>
        <taxon>Vertebrata</taxon>
        <taxon>Euteleostomi</taxon>
        <taxon>Amphibia</taxon>
        <taxon>Batrachia</taxon>
        <taxon>Caudata</taxon>
        <taxon>Salamandroidea</taxon>
        <taxon>Salamandridae</taxon>
        <taxon>Pleurodelinae</taxon>
        <taxon>Pleurodeles</taxon>
    </lineage>
</organism>
<dbReference type="PANTHER" id="PTHR31635:SF196">
    <property type="entry name" value="REVERSE TRANSCRIPTASE DOMAIN-CONTAINING PROTEIN-RELATED"/>
    <property type="match status" value="1"/>
</dbReference>
<sequence>MEPKLLAKTLANGLIPYIPDLTHLDQTGFMPGRAAQHIIRQISNATVLASCLEWLAAVLLADVDKVFNSVRWDYLFALLRRLNLVPRFFSYVWLLYNDLKAAVRIAGHISDSFPIQHRRHACGAISQLLFALVVKPFGHLGRSDCPGVRGWSISPSCDPKEKREIENTDKRIR</sequence>
<keyword evidence="2" id="KW-1185">Reference proteome</keyword>
<gene>
    <name evidence="1" type="ORF">NDU88_006345</name>
</gene>
<evidence type="ECO:0000313" key="2">
    <source>
        <dbReference type="Proteomes" id="UP001066276"/>
    </source>
</evidence>
<evidence type="ECO:0008006" key="3">
    <source>
        <dbReference type="Google" id="ProtNLM"/>
    </source>
</evidence>
<reference evidence="1" key="1">
    <citation type="journal article" date="2022" name="bioRxiv">
        <title>Sequencing and chromosome-scale assembly of the giantPleurodeles waltlgenome.</title>
        <authorList>
            <person name="Brown T."/>
            <person name="Elewa A."/>
            <person name="Iarovenko S."/>
            <person name="Subramanian E."/>
            <person name="Araus A.J."/>
            <person name="Petzold A."/>
            <person name="Susuki M."/>
            <person name="Suzuki K.-i.T."/>
            <person name="Hayashi T."/>
            <person name="Toyoda A."/>
            <person name="Oliveira C."/>
            <person name="Osipova E."/>
            <person name="Leigh N.D."/>
            <person name="Simon A."/>
            <person name="Yun M.H."/>
        </authorList>
    </citation>
    <scope>NUCLEOTIDE SEQUENCE</scope>
    <source>
        <strain evidence="1">20211129_DDA</strain>
        <tissue evidence="1">Liver</tissue>
    </source>
</reference>